<accession>A0A1D1VUW1</accession>
<protein>
    <recommendedName>
        <fullName evidence="8">Hydroxysteroid dehydrogenase-like protein 2</fullName>
    </recommendedName>
</protein>
<keyword evidence="7" id="KW-0576">Peroxisome</keyword>
<evidence type="ECO:0000256" key="2">
    <source>
        <dbReference type="ARBA" id="ARBA00004275"/>
    </source>
</evidence>
<dbReference type="EMBL" id="BDGG01000011">
    <property type="protein sequence ID" value="GAV04736.1"/>
    <property type="molecule type" value="Genomic_DNA"/>
</dbReference>
<evidence type="ECO:0000313" key="12">
    <source>
        <dbReference type="Proteomes" id="UP000186922"/>
    </source>
</evidence>
<evidence type="ECO:0000256" key="4">
    <source>
        <dbReference type="ARBA" id="ARBA00022857"/>
    </source>
</evidence>
<dbReference type="GO" id="GO:0005777">
    <property type="term" value="C:peroxisome"/>
    <property type="evidence" value="ECO:0007669"/>
    <property type="project" value="UniProtKB-SubCell"/>
</dbReference>
<proteinExistence type="inferred from homology"/>
<keyword evidence="6" id="KW-0496">Mitochondrion</keyword>
<gene>
    <name evidence="11" type="primary">RvY_14969-1</name>
    <name evidence="11" type="synonym">RvY_14969.1</name>
    <name evidence="11" type="ORF">RvY_14969</name>
</gene>
<reference evidence="11 12" key="1">
    <citation type="journal article" date="2016" name="Nat. Commun.">
        <title>Extremotolerant tardigrade genome and improved radiotolerance of human cultured cells by tardigrade-unique protein.</title>
        <authorList>
            <person name="Hashimoto T."/>
            <person name="Horikawa D.D."/>
            <person name="Saito Y."/>
            <person name="Kuwahara H."/>
            <person name="Kozuka-Hata H."/>
            <person name="Shin-I T."/>
            <person name="Minakuchi Y."/>
            <person name="Ohishi K."/>
            <person name="Motoyama A."/>
            <person name="Aizu T."/>
            <person name="Enomoto A."/>
            <person name="Kondo K."/>
            <person name="Tanaka S."/>
            <person name="Hara Y."/>
            <person name="Koshikawa S."/>
            <person name="Sagara H."/>
            <person name="Miura T."/>
            <person name="Yokobori S."/>
            <person name="Miyagawa K."/>
            <person name="Suzuki Y."/>
            <person name="Kubo T."/>
            <person name="Oyama M."/>
            <person name="Kohara Y."/>
            <person name="Fujiyama A."/>
            <person name="Arakawa K."/>
            <person name="Katayama T."/>
            <person name="Toyoda A."/>
            <person name="Kunieda T."/>
        </authorList>
    </citation>
    <scope>NUCLEOTIDE SEQUENCE [LARGE SCALE GENOMIC DNA]</scope>
    <source>
        <strain evidence="11 12">YOKOZUNA-1</strain>
    </source>
</reference>
<dbReference type="Gene3D" id="3.30.1050.10">
    <property type="entry name" value="SCP2 sterol-binding domain"/>
    <property type="match status" value="1"/>
</dbReference>
<evidence type="ECO:0000256" key="8">
    <source>
        <dbReference type="ARBA" id="ARBA00040243"/>
    </source>
</evidence>
<dbReference type="CDD" id="cd09762">
    <property type="entry name" value="HSDL2_SDR_c"/>
    <property type="match status" value="1"/>
</dbReference>
<sequence length="421" mass="45214">MQNTGKLAGKTIFVTGGSRGIGKAIALKAAKDKANLIIAAKTADPHPKLEGTIFSAAKEIEAAGGQCLPVQVDVREEGQVQEAVDKAIAQFGGLDILVNNASAIFLAGTLNTPMKRYDLMNQINARGTFLTSKICLPHLLKAKNPHIVNMSPPLSMRPIWFKDNCAYTIAKYGMSMCVLGMAAEFKDDGVAVNALWPRTAIWTAAMEMMTGDESAKSCRKPDIVADAFYEIVSRDSRSFTGNFCIDDQILAEAGITDLEQYAMQPGEPLMPDFFVDDDTDTANKMRSLAEKAFSSKGDSKKSSKESSSGSESSQSPAAIFDAVGQKIKANPDPKAKGIYGFEIDGEKWFVNVESGEVGQGEPPGGGEVLATLNMNGDNFQKLFSGQLQSASAYMAGKLKIKGSLQAAMKLDKLFTKFRGQK</sequence>
<dbReference type="InterPro" id="IPR036291">
    <property type="entry name" value="NAD(P)-bd_dom_sf"/>
</dbReference>
<feature type="compositionally biased region" description="Low complexity" evidence="9">
    <location>
        <begin position="305"/>
        <end position="315"/>
    </location>
</feature>
<dbReference type="GO" id="GO:0016491">
    <property type="term" value="F:oxidoreductase activity"/>
    <property type="evidence" value="ECO:0007669"/>
    <property type="project" value="UniProtKB-KW"/>
</dbReference>
<dbReference type="AlphaFoldDB" id="A0A1D1VUW1"/>
<keyword evidence="5" id="KW-0560">Oxidoreductase</keyword>
<dbReference type="SUPFAM" id="SSF51735">
    <property type="entry name" value="NAD(P)-binding Rossmann-fold domains"/>
    <property type="match status" value="1"/>
</dbReference>
<evidence type="ECO:0000259" key="10">
    <source>
        <dbReference type="Pfam" id="PF02036"/>
    </source>
</evidence>
<feature type="domain" description="SCP2" evidence="10">
    <location>
        <begin position="334"/>
        <end position="414"/>
    </location>
</feature>
<comment type="subcellular location">
    <subcellularLocation>
        <location evidence="1">Mitochondrion</location>
    </subcellularLocation>
    <subcellularLocation>
        <location evidence="2">Peroxisome</location>
    </subcellularLocation>
</comment>
<dbReference type="Gene3D" id="3.40.50.720">
    <property type="entry name" value="NAD(P)-binding Rossmann-like Domain"/>
    <property type="match status" value="1"/>
</dbReference>
<evidence type="ECO:0000313" key="11">
    <source>
        <dbReference type="EMBL" id="GAV04736.1"/>
    </source>
</evidence>
<name>A0A1D1VUW1_RAMVA</name>
<dbReference type="InterPro" id="IPR002347">
    <property type="entry name" value="SDR_fam"/>
</dbReference>
<dbReference type="SUPFAM" id="SSF55718">
    <property type="entry name" value="SCP-like"/>
    <property type="match status" value="1"/>
</dbReference>
<dbReference type="NCBIfam" id="NF006133">
    <property type="entry name" value="PRK08278.1"/>
    <property type="match status" value="1"/>
</dbReference>
<evidence type="ECO:0000256" key="3">
    <source>
        <dbReference type="ARBA" id="ARBA00006484"/>
    </source>
</evidence>
<evidence type="ECO:0000256" key="6">
    <source>
        <dbReference type="ARBA" id="ARBA00023128"/>
    </source>
</evidence>
<evidence type="ECO:0000256" key="9">
    <source>
        <dbReference type="SAM" id="MobiDB-lite"/>
    </source>
</evidence>
<dbReference type="GO" id="GO:0005739">
    <property type="term" value="C:mitochondrion"/>
    <property type="evidence" value="ECO:0007669"/>
    <property type="project" value="UniProtKB-SubCell"/>
</dbReference>
<dbReference type="InterPro" id="IPR051935">
    <property type="entry name" value="HSDL2"/>
</dbReference>
<dbReference type="PRINTS" id="PR00081">
    <property type="entry name" value="GDHRDH"/>
</dbReference>
<dbReference type="FunFam" id="3.40.50.720:FF:000301">
    <property type="entry name" value="Hydroxysteroid dehydrogenase like 2"/>
    <property type="match status" value="1"/>
</dbReference>
<organism evidence="11 12">
    <name type="scientific">Ramazzottius varieornatus</name>
    <name type="common">Water bear</name>
    <name type="synonym">Tardigrade</name>
    <dbReference type="NCBI Taxonomy" id="947166"/>
    <lineage>
        <taxon>Eukaryota</taxon>
        <taxon>Metazoa</taxon>
        <taxon>Ecdysozoa</taxon>
        <taxon>Tardigrada</taxon>
        <taxon>Eutardigrada</taxon>
        <taxon>Parachela</taxon>
        <taxon>Hypsibioidea</taxon>
        <taxon>Ramazzottiidae</taxon>
        <taxon>Ramazzottius</taxon>
    </lineage>
</organism>
<dbReference type="Proteomes" id="UP000186922">
    <property type="component" value="Unassembled WGS sequence"/>
</dbReference>
<dbReference type="PANTHER" id="PTHR42808">
    <property type="entry name" value="HYDROXYSTEROID DEHYDROGENASE-LIKE PROTEIN 2"/>
    <property type="match status" value="1"/>
</dbReference>
<dbReference type="Pfam" id="PF00106">
    <property type="entry name" value="adh_short"/>
    <property type="match status" value="1"/>
</dbReference>
<evidence type="ECO:0000256" key="5">
    <source>
        <dbReference type="ARBA" id="ARBA00023002"/>
    </source>
</evidence>
<dbReference type="Pfam" id="PF02036">
    <property type="entry name" value="SCP2"/>
    <property type="match status" value="1"/>
</dbReference>
<dbReference type="PANTHER" id="PTHR42808:SF3">
    <property type="entry name" value="HYDROXYSTEROID DEHYDROGENASE-LIKE PROTEIN 2"/>
    <property type="match status" value="1"/>
</dbReference>
<comment type="caution">
    <text evidence="11">The sequence shown here is derived from an EMBL/GenBank/DDBJ whole genome shotgun (WGS) entry which is preliminary data.</text>
</comment>
<feature type="region of interest" description="Disordered" evidence="9">
    <location>
        <begin position="290"/>
        <end position="315"/>
    </location>
</feature>
<dbReference type="OrthoDB" id="5327538at2759"/>
<keyword evidence="4" id="KW-0521">NADP</keyword>
<dbReference type="STRING" id="947166.A0A1D1VUW1"/>
<dbReference type="InterPro" id="IPR036527">
    <property type="entry name" value="SCP2_sterol-bd_dom_sf"/>
</dbReference>
<comment type="similarity">
    <text evidence="3">Belongs to the short-chain dehydrogenases/reductases (SDR) family.</text>
</comment>
<dbReference type="InterPro" id="IPR003033">
    <property type="entry name" value="SCP2_sterol-bd_dom"/>
</dbReference>
<evidence type="ECO:0000256" key="7">
    <source>
        <dbReference type="ARBA" id="ARBA00023140"/>
    </source>
</evidence>
<evidence type="ECO:0000256" key="1">
    <source>
        <dbReference type="ARBA" id="ARBA00004173"/>
    </source>
</evidence>
<keyword evidence="12" id="KW-1185">Reference proteome</keyword>